<gene>
    <name evidence="2" type="ORF">NGRA_1884</name>
</gene>
<feature type="signal peptide" evidence="1">
    <location>
        <begin position="1"/>
        <end position="18"/>
    </location>
</feature>
<dbReference type="AlphaFoldDB" id="A0A9P6GZ74"/>
<dbReference type="Proteomes" id="UP000740883">
    <property type="component" value="Unassembled WGS sequence"/>
</dbReference>
<evidence type="ECO:0000313" key="2">
    <source>
        <dbReference type="EMBL" id="KAF9762636.1"/>
    </source>
</evidence>
<keyword evidence="1" id="KW-0732">Signal</keyword>
<accession>A0A9P6GZ74</accession>
<feature type="chain" id="PRO_5040370416" evidence="1">
    <location>
        <begin position="19"/>
        <end position="392"/>
    </location>
</feature>
<evidence type="ECO:0000313" key="3">
    <source>
        <dbReference type="Proteomes" id="UP000740883"/>
    </source>
</evidence>
<name>A0A9P6GZ74_9MICR</name>
<organism evidence="2 3">
    <name type="scientific">Nosema granulosis</name>
    <dbReference type="NCBI Taxonomy" id="83296"/>
    <lineage>
        <taxon>Eukaryota</taxon>
        <taxon>Fungi</taxon>
        <taxon>Fungi incertae sedis</taxon>
        <taxon>Microsporidia</taxon>
        <taxon>Nosematidae</taxon>
        <taxon>Nosema</taxon>
    </lineage>
</organism>
<dbReference type="EMBL" id="SBJO01000150">
    <property type="protein sequence ID" value="KAF9762636.1"/>
    <property type="molecule type" value="Genomic_DNA"/>
</dbReference>
<reference evidence="2 3" key="1">
    <citation type="journal article" date="2020" name="Genome Biol. Evol.">
        <title>Comparative genomics of strictly vertically transmitted, feminizing microsporidia endosymbionts of amphipod crustaceans.</title>
        <authorList>
            <person name="Cormier A."/>
            <person name="Chebbi M.A."/>
            <person name="Giraud I."/>
            <person name="Wattier R."/>
            <person name="Teixeira M."/>
            <person name="Gilbert C."/>
            <person name="Rigaud T."/>
            <person name="Cordaux R."/>
        </authorList>
    </citation>
    <scope>NUCLEOTIDE SEQUENCE [LARGE SCALE GENOMIC DNA]</scope>
    <source>
        <strain evidence="2 3">Ou3-Ou53</strain>
    </source>
</reference>
<proteinExistence type="predicted"/>
<protein>
    <submittedName>
        <fullName evidence="2">Uncharacterized protein</fullName>
    </submittedName>
</protein>
<sequence>MLVLLFFACRFLCSVNFAVKNEFIVRANLTIANQEAHSCPLFLSKHIFHVLDPKMLCFGSFPLYINPSKEDKNTVLWSVTSKKVSYQEASSKILVFKFVLSTKTEEEKITLFRIIDMNDCSFEGGIVKEVYDLKAFKRYFDHFLSKLIMFFKNKNKKYNLKKINRYQPLDYEILLGLQKIHQFIIARKNFFKSVAEVANRSLSMNNECGEDCVPSSTSLYTDTNSDFKKIFEEARSLFLNNACSKFNETPILTLEEFNTQFDKIRNTILKGLKNICDYADLSSLNYTLYDPDIIIDTRIYDSITIFNPSYNEKKRQASSISLISFQNNNQMQIPANDVIKIHYLNKLIIPVQEIIDKNISIVNVRCFDKYNAVMLMNYDIVRKMVDKYIKSS</sequence>
<keyword evidence="3" id="KW-1185">Reference proteome</keyword>
<comment type="caution">
    <text evidence="2">The sequence shown here is derived from an EMBL/GenBank/DDBJ whole genome shotgun (WGS) entry which is preliminary data.</text>
</comment>
<evidence type="ECO:0000256" key="1">
    <source>
        <dbReference type="SAM" id="SignalP"/>
    </source>
</evidence>